<keyword evidence="4 5" id="KW-0720">Serine protease</keyword>
<evidence type="ECO:0000256" key="7">
    <source>
        <dbReference type="SAM" id="SignalP"/>
    </source>
</evidence>
<keyword evidence="3 5" id="KW-0378">Hydrolase</keyword>
<dbReference type="InterPro" id="IPR029045">
    <property type="entry name" value="ClpP/crotonase-like_dom_sf"/>
</dbReference>
<feature type="chain" id="PRO_5046606791" evidence="7">
    <location>
        <begin position="29"/>
        <end position="459"/>
    </location>
</feature>
<dbReference type="InterPro" id="IPR001478">
    <property type="entry name" value="PDZ"/>
</dbReference>
<dbReference type="PANTHER" id="PTHR32060:SF30">
    <property type="entry name" value="CARBOXY-TERMINAL PROCESSING PROTEASE CTPA"/>
    <property type="match status" value="1"/>
</dbReference>
<evidence type="ECO:0000256" key="1">
    <source>
        <dbReference type="ARBA" id="ARBA00009179"/>
    </source>
</evidence>
<evidence type="ECO:0000256" key="3">
    <source>
        <dbReference type="ARBA" id="ARBA00022801"/>
    </source>
</evidence>
<feature type="signal peptide" evidence="7">
    <location>
        <begin position="1"/>
        <end position="28"/>
    </location>
</feature>
<dbReference type="Pfam" id="PF22694">
    <property type="entry name" value="CtpB_N-like"/>
    <property type="match status" value="1"/>
</dbReference>
<evidence type="ECO:0000313" key="9">
    <source>
        <dbReference type="EMBL" id="WZJ22409.1"/>
    </source>
</evidence>
<dbReference type="RefSeq" id="WP_051295363.1">
    <property type="nucleotide sequence ID" value="NZ_CALFBA010000001.1"/>
</dbReference>
<dbReference type="CDD" id="cd07560">
    <property type="entry name" value="Peptidase_S41_CPP"/>
    <property type="match status" value="1"/>
</dbReference>
<feature type="compositionally biased region" description="Basic and acidic residues" evidence="6">
    <location>
        <begin position="401"/>
        <end position="411"/>
    </location>
</feature>
<dbReference type="Proteomes" id="UP001479520">
    <property type="component" value="Chromosome"/>
</dbReference>
<dbReference type="CDD" id="cd06782">
    <property type="entry name" value="cpPDZ_CPP-like"/>
    <property type="match status" value="1"/>
</dbReference>
<feature type="region of interest" description="Disordered" evidence="6">
    <location>
        <begin position="377"/>
        <end position="396"/>
    </location>
</feature>
<comment type="similarity">
    <text evidence="1 5">Belongs to the peptidase S41A family.</text>
</comment>
<name>A0ABZ2XLU8_9RHOO</name>
<proteinExistence type="inferred from homology"/>
<accession>A0ABZ2XLU8</accession>
<evidence type="ECO:0000259" key="8">
    <source>
        <dbReference type="PROSITE" id="PS50106"/>
    </source>
</evidence>
<dbReference type="InterPro" id="IPR055210">
    <property type="entry name" value="CtpA/B_N"/>
</dbReference>
<keyword evidence="7" id="KW-0732">Signal</keyword>
<dbReference type="InterPro" id="IPR005151">
    <property type="entry name" value="Tail-specific_protease"/>
</dbReference>
<evidence type="ECO:0000313" key="10">
    <source>
        <dbReference type="Proteomes" id="UP001479520"/>
    </source>
</evidence>
<reference evidence="9 10" key="1">
    <citation type="submission" date="2024-04" db="EMBL/GenBank/DDBJ databases">
        <title>Dissimilatory iodate-reducing microorganisms contribute to the enrichment of iodine in groundwater.</title>
        <authorList>
            <person name="Jiang Z."/>
        </authorList>
    </citation>
    <scope>NUCLEOTIDE SEQUENCE [LARGE SCALE GENOMIC DNA]</scope>
    <source>
        <strain evidence="9 10">NCP973</strain>
    </source>
</reference>
<sequence length="459" mass="49501">MSKFKTLSLTVGAFVAGALITLQLPAFAEKDARAGLPIEDLRTFAEVYSAIKQGYVEPVDDKKMIANAISGLLSNLDPHSAYLDADSFKDLQVGTQGEFGGLGIEVGMEDGLVKVVSPIEDTPAYRAGVKAGDLIFKLDDTPVKGLSLSDAVKKMRGKPKTAIRLSILRKGESKPLEITLVREVIKVQSVKSKIVEPGYAWVRITQFQEATVPDLAKHLSNVYKEGDLKGLVLDLRNDPGGLLHGAIGVSAAFLPPDTKVVSTDGRTPDAKQEFLARPRDYLRGTREDPLRNLPVGVKKVPMVVLVNGGSASASEIVAGALQDHKRAAIVGTQTFGKGSVQSVLPLPNNTAIKLTTARYYTPEGRSIQAKGITPDIVVEESPNGSSAARVREADLERHLEDKREAAKDESKPAPAKPAGKQDKEESDEMPARLEYASQNDYQFQQALNILKGLQIMQGK</sequence>
<dbReference type="PROSITE" id="PS50106">
    <property type="entry name" value="PDZ"/>
    <property type="match status" value="1"/>
</dbReference>
<dbReference type="Pfam" id="PF13180">
    <property type="entry name" value="PDZ_2"/>
    <property type="match status" value="1"/>
</dbReference>
<dbReference type="Pfam" id="PF03572">
    <property type="entry name" value="Peptidase_S41"/>
    <property type="match status" value="1"/>
</dbReference>
<evidence type="ECO:0000256" key="2">
    <source>
        <dbReference type="ARBA" id="ARBA00022670"/>
    </source>
</evidence>
<dbReference type="Gene3D" id="3.30.750.44">
    <property type="match status" value="1"/>
</dbReference>
<evidence type="ECO:0000256" key="5">
    <source>
        <dbReference type="RuleBase" id="RU004404"/>
    </source>
</evidence>
<keyword evidence="2 5" id="KW-0645">Protease</keyword>
<gene>
    <name evidence="9" type="ORF">AADV58_04435</name>
</gene>
<organism evidence="9 10">
    <name type="scientific">Azonexus hydrophilus</name>
    <dbReference type="NCBI Taxonomy" id="418702"/>
    <lineage>
        <taxon>Bacteria</taxon>
        <taxon>Pseudomonadati</taxon>
        <taxon>Pseudomonadota</taxon>
        <taxon>Betaproteobacteria</taxon>
        <taxon>Rhodocyclales</taxon>
        <taxon>Azonexaceae</taxon>
        <taxon>Azonexus</taxon>
    </lineage>
</organism>
<dbReference type="SUPFAM" id="SSF52096">
    <property type="entry name" value="ClpP/crotonase"/>
    <property type="match status" value="1"/>
</dbReference>
<dbReference type="EMBL" id="CP151406">
    <property type="protein sequence ID" value="WZJ22409.1"/>
    <property type="molecule type" value="Genomic_DNA"/>
</dbReference>
<feature type="region of interest" description="Disordered" evidence="6">
    <location>
        <begin position="401"/>
        <end position="437"/>
    </location>
</feature>
<dbReference type="SUPFAM" id="SSF50156">
    <property type="entry name" value="PDZ domain-like"/>
    <property type="match status" value="1"/>
</dbReference>
<keyword evidence="10" id="KW-1185">Reference proteome</keyword>
<dbReference type="Gene3D" id="2.30.42.10">
    <property type="match status" value="1"/>
</dbReference>
<evidence type="ECO:0000256" key="4">
    <source>
        <dbReference type="ARBA" id="ARBA00022825"/>
    </source>
</evidence>
<protein>
    <submittedName>
        <fullName evidence="9">S41 family peptidase</fullName>
    </submittedName>
</protein>
<dbReference type="NCBIfam" id="TIGR00225">
    <property type="entry name" value="prc"/>
    <property type="match status" value="1"/>
</dbReference>
<dbReference type="InterPro" id="IPR036034">
    <property type="entry name" value="PDZ_sf"/>
</dbReference>
<dbReference type="Gene3D" id="3.90.226.10">
    <property type="entry name" value="2-enoyl-CoA Hydratase, Chain A, domain 1"/>
    <property type="match status" value="1"/>
</dbReference>
<dbReference type="InterPro" id="IPR004447">
    <property type="entry name" value="Peptidase_S41A"/>
</dbReference>
<dbReference type="SMART" id="SM00245">
    <property type="entry name" value="TSPc"/>
    <property type="match status" value="1"/>
</dbReference>
<dbReference type="PANTHER" id="PTHR32060">
    <property type="entry name" value="TAIL-SPECIFIC PROTEASE"/>
    <property type="match status" value="1"/>
</dbReference>
<feature type="domain" description="PDZ" evidence="8">
    <location>
        <begin position="88"/>
        <end position="156"/>
    </location>
</feature>
<dbReference type="SMART" id="SM00228">
    <property type="entry name" value="PDZ"/>
    <property type="match status" value="1"/>
</dbReference>
<evidence type="ECO:0000256" key="6">
    <source>
        <dbReference type="SAM" id="MobiDB-lite"/>
    </source>
</evidence>